<organism evidence="3">
    <name type="scientific">Psychrobacter sp. (strain PRwf-1)</name>
    <dbReference type="NCBI Taxonomy" id="349106"/>
    <lineage>
        <taxon>Bacteria</taxon>
        <taxon>Pseudomonadati</taxon>
        <taxon>Pseudomonadota</taxon>
        <taxon>Gammaproteobacteria</taxon>
        <taxon>Moraxellales</taxon>
        <taxon>Moraxellaceae</taxon>
        <taxon>Psychrobacter</taxon>
    </lineage>
</organism>
<feature type="region of interest" description="Disordered" evidence="1">
    <location>
        <begin position="201"/>
        <end position="221"/>
    </location>
</feature>
<evidence type="ECO:0000313" key="3">
    <source>
        <dbReference type="EMBL" id="ABQ94228.1"/>
    </source>
</evidence>
<dbReference type="InterPro" id="IPR041140">
    <property type="entry name" value="DarA_N"/>
</dbReference>
<accession>A5WEY7</accession>
<evidence type="ECO:0000256" key="1">
    <source>
        <dbReference type="SAM" id="MobiDB-lite"/>
    </source>
</evidence>
<feature type="domain" description="Defence against restriction A N-terminal" evidence="2">
    <location>
        <begin position="29"/>
        <end position="151"/>
    </location>
</feature>
<dbReference type="KEGG" id="prw:PsycPRwf_1282"/>
<gene>
    <name evidence="3" type="ordered locus">PsycPRwf_1282</name>
</gene>
<name>A5WEY7_PSYWF</name>
<evidence type="ECO:0000259" key="2">
    <source>
        <dbReference type="Pfam" id="PF18788"/>
    </source>
</evidence>
<dbReference type="AlphaFoldDB" id="A5WEY7"/>
<dbReference type="Pfam" id="PF18788">
    <property type="entry name" value="DarA_N"/>
    <property type="match status" value="1"/>
</dbReference>
<sequence>MIRADTFKELTQEFDLQQALIDLEAEEAEFDSIMETVNRLPMLKDRLFRAMSQASNETLSVTNVTQTKPFKRGGVVNVAFVFDLSDGQKLSIWFHNPDSTPSKLLAGDMMVSWKWLLNKRDVTAILSPINGQDVKIPTLARQMMLLASKNSKNFKRAQERKAKRDADINEAQSNIEKKKQTIEQLDNDIASLKDQIDAAMKANKGKADKDTTETTNDDSSQDMNIQVNSIDIDSLDIEPRYKKRLLDGVQRGLGILDTAAQTKLKQNIESLKTQLTSMGVSFISEGEYQEKINSNEESGFSVQSLQDDLKESVSQLHKLVNKQIRPSKIVGTGYKDNRAVAFENLGLNIAENEVVLRIQPSGFYKTVNLSNYETYLDVLVSSSKKANEEAAINANDLPEPNIKFASNGMRYEYQGNTEAGQAIKIYMYSKNDSHWLVYGKDDGGFAVYANNAQSRAYSDSGSGYGMPKVFDSKAELLNKYPKFESVFNEIKDSSYSPENPYARYANNDEDAMANAERWEARKVLTEKGLEKLNGLAESFGFTTFIEPRHAGLGVFQAVKEVSNRRVEIEGKFKNYDGESAKESPNDFTIEWSQDGEVVDYQYTNDLPEYIEKANNWLNQDIGSLNEQNVATVNAPEDIGSDEQEVSDIEQGHAMQQTETAYSQDDTDYLNSIIDGSLSTDDIDLDRLTVIGEKDEHNPLFTQALDVVLSAVDKESSDL</sequence>
<proteinExistence type="predicted"/>
<dbReference type="STRING" id="349106.PsycPRwf_1282"/>
<dbReference type="EMBL" id="CP000713">
    <property type="protein sequence ID" value="ABQ94228.1"/>
    <property type="molecule type" value="Genomic_DNA"/>
</dbReference>
<dbReference type="eggNOG" id="ENOG503151W">
    <property type="taxonomic scope" value="Bacteria"/>
</dbReference>
<protein>
    <recommendedName>
        <fullName evidence="2">Defence against restriction A N-terminal domain-containing protein</fullName>
    </recommendedName>
</protein>
<dbReference type="HOGENOM" id="CLU_384888_0_0_6"/>
<reference evidence="3" key="1">
    <citation type="submission" date="2007-05" db="EMBL/GenBank/DDBJ databases">
        <title>Complete sequence of chromosome of Psychrobacter sp. PRwf-1.</title>
        <authorList>
            <consortium name="US DOE Joint Genome Institute"/>
            <person name="Copeland A."/>
            <person name="Lucas S."/>
            <person name="Lapidus A."/>
            <person name="Barry K."/>
            <person name="Detter J.C."/>
            <person name="Glavina del Rio T."/>
            <person name="Hammon N."/>
            <person name="Israni S."/>
            <person name="Dalin E."/>
            <person name="Tice H."/>
            <person name="Pitluck S."/>
            <person name="Chain P."/>
            <person name="Malfatti S."/>
            <person name="Shin M."/>
            <person name="Vergez L."/>
            <person name="Schmutz J."/>
            <person name="Larimer F."/>
            <person name="Land M."/>
            <person name="Hauser L."/>
            <person name="Kyrpides N."/>
            <person name="Kim E."/>
            <person name="Tiedje J."/>
            <person name="Richardson P."/>
        </authorList>
    </citation>
    <scope>NUCLEOTIDE SEQUENCE [LARGE SCALE GENOMIC DNA]</scope>
    <source>
        <strain evidence="3">PRwf-1</strain>
    </source>
</reference>